<comment type="caution">
    <text evidence="2">The sequence shown here is derived from an EMBL/GenBank/DDBJ whole genome shotgun (WGS) entry which is preliminary data.</text>
</comment>
<keyword evidence="1" id="KW-0732">Signal</keyword>
<dbReference type="EMBL" id="JBBWRZ010000009">
    <property type="protein sequence ID" value="KAK8229384.1"/>
    <property type="molecule type" value="Genomic_DNA"/>
</dbReference>
<reference evidence="2 3" key="1">
    <citation type="submission" date="2024-04" db="EMBL/GenBank/DDBJ databases">
        <title>Phyllosticta paracitricarpa is synonymous to the EU quarantine fungus P. citricarpa based on phylogenomic analyses.</title>
        <authorList>
            <consortium name="Lawrence Berkeley National Laboratory"/>
            <person name="Van Ingen-Buijs V.A."/>
            <person name="Van Westerhoven A.C."/>
            <person name="Haridas S."/>
            <person name="Skiadas P."/>
            <person name="Martin F."/>
            <person name="Groenewald J.Z."/>
            <person name="Crous P.W."/>
            <person name="Seidl M.F."/>
        </authorList>
    </citation>
    <scope>NUCLEOTIDE SEQUENCE [LARGE SCALE GENOMIC DNA]</scope>
    <source>
        <strain evidence="2 3">CBS 123374</strain>
    </source>
</reference>
<feature type="chain" id="PRO_5046464394" description="Secreted protein" evidence="1">
    <location>
        <begin position="16"/>
        <end position="146"/>
    </location>
</feature>
<sequence>MILLLVLIAIHLTVGYTVQLILTPVSQHQRLAKHRRAWKTEPPKAASAPLPPVDDMQDIHVRVPISLRMLLPDAAEIPSHSEDMHQNSFPRKTPCRYECAYRPSSHTRRLGQRSRETGERLPSAALPLRAYQFGCTCASGHPLSMR</sequence>
<name>A0ABR1YI08_9PEZI</name>
<proteinExistence type="predicted"/>
<accession>A0ABR1YI08</accession>
<evidence type="ECO:0000256" key="1">
    <source>
        <dbReference type="SAM" id="SignalP"/>
    </source>
</evidence>
<keyword evidence="3" id="KW-1185">Reference proteome</keyword>
<organism evidence="2 3">
    <name type="scientific">Phyllosticta capitalensis</name>
    <dbReference type="NCBI Taxonomy" id="121624"/>
    <lineage>
        <taxon>Eukaryota</taxon>
        <taxon>Fungi</taxon>
        <taxon>Dikarya</taxon>
        <taxon>Ascomycota</taxon>
        <taxon>Pezizomycotina</taxon>
        <taxon>Dothideomycetes</taxon>
        <taxon>Dothideomycetes incertae sedis</taxon>
        <taxon>Botryosphaeriales</taxon>
        <taxon>Phyllostictaceae</taxon>
        <taxon>Phyllosticta</taxon>
    </lineage>
</organism>
<protein>
    <recommendedName>
        <fullName evidence="4">Secreted protein</fullName>
    </recommendedName>
</protein>
<evidence type="ECO:0000313" key="2">
    <source>
        <dbReference type="EMBL" id="KAK8229384.1"/>
    </source>
</evidence>
<evidence type="ECO:0000313" key="3">
    <source>
        <dbReference type="Proteomes" id="UP001492380"/>
    </source>
</evidence>
<evidence type="ECO:0008006" key="4">
    <source>
        <dbReference type="Google" id="ProtNLM"/>
    </source>
</evidence>
<dbReference type="Proteomes" id="UP001492380">
    <property type="component" value="Unassembled WGS sequence"/>
</dbReference>
<gene>
    <name evidence="2" type="ORF">HDK90DRAFT_356545</name>
</gene>
<feature type="signal peptide" evidence="1">
    <location>
        <begin position="1"/>
        <end position="15"/>
    </location>
</feature>